<dbReference type="RefSeq" id="WP_260728403.1">
    <property type="nucleotide sequence ID" value="NZ_BAAABS010000041.1"/>
</dbReference>
<dbReference type="PROSITE" id="PS50928">
    <property type="entry name" value="ABC_TM1"/>
    <property type="match status" value="1"/>
</dbReference>
<dbReference type="EMBL" id="CP073721">
    <property type="protein sequence ID" value="UWZ39003.1"/>
    <property type="molecule type" value="Genomic_DNA"/>
</dbReference>
<evidence type="ECO:0000313" key="9">
    <source>
        <dbReference type="EMBL" id="UWZ39003.1"/>
    </source>
</evidence>
<evidence type="ECO:0000256" key="4">
    <source>
        <dbReference type="ARBA" id="ARBA00022692"/>
    </source>
</evidence>
<evidence type="ECO:0000256" key="2">
    <source>
        <dbReference type="ARBA" id="ARBA00022448"/>
    </source>
</evidence>
<dbReference type="Gene3D" id="1.10.3720.10">
    <property type="entry name" value="MetI-like"/>
    <property type="match status" value="1"/>
</dbReference>
<dbReference type="Pfam" id="PF00528">
    <property type="entry name" value="BPD_transp_1"/>
    <property type="match status" value="1"/>
</dbReference>
<accession>A0ABY5ZEB1</accession>
<evidence type="ECO:0000256" key="1">
    <source>
        <dbReference type="ARBA" id="ARBA00004651"/>
    </source>
</evidence>
<evidence type="ECO:0000259" key="8">
    <source>
        <dbReference type="PROSITE" id="PS50928"/>
    </source>
</evidence>
<evidence type="ECO:0000256" key="5">
    <source>
        <dbReference type="ARBA" id="ARBA00022989"/>
    </source>
</evidence>
<comment type="similarity">
    <text evidence="7">Belongs to the binding-protein-dependent transport system permease family.</text>
</comment>
<comment type="subcellular location">
    <subcellularLocation>
        <location evidence="1 7">Cell membrane</location>
        <topology evidence="1 7">Multi-pass membrane protein</topology>
    </subcellularLocation>
</comment>
<keyword evidence="4 7" id="KW-0812">Transmembrane</keyword>
<dbReference type="InterPro" id="IPR035906">
    <property type="entry name" value="MetI-like_sf"/>
</dbReference>
<evidence type="ECO:0000256" key="3">
    <source>
        <dbReference type="ARBA" id="ARBA00022475"/>
    </source>
</evidence>
<feature type="transmembrane region" description="Helical" evidence="7">
    <location>
        <begin position="207"/>
        <end position="229"/>
    </location>
</feature>
<dbReference type="SUPFAM" id="SSF161098">
    <property type="entry name" value="MetI-like"/>
    <property type="match status" value="1"/>
</dbReference>
<keyword evidence="5 7" id="KW-1133">Transmembrane helix</keyword>
<gene>
    <name evidence="9" type="ORF">Drose_12735</name>
</gene>
<feature type="transmembrane region" description="Helical" evidence="7">
    <location>
        <begin position="264"/>
        <end position="285"/>
    </location>
</feature>
<dbReference type="Proteomes" id="UP001058271">
    <property type="component" value="Chromosome"/>
</dbReference>
<feature type="transmembrane region" description="Helical" evidence="7">
    <location>
        <begin position="160"/>
        <end position="180"/>
    </location>
</feature>
<keyword evidence="6 7" id="KW-0472">Membrane</keyword>
<feature type="transmembrane region" description="Helical" evidence="7">
    <location>
        <begin position="132"/>
        <end position="154"/>
    </location>
</feature>
<name>A0ABY5ZEB1_9ACTN</name>
<protein>
    <submittedName>
        <fullName evidence="9">Carbohydrate ABC transporter permease</fullName>
    </submittedName>
</protein>
<sequence>MTFIPVSRAIPREPLGGRRVRGRSAAPGQRRAGTRTYVLLGLIAAVSAFPLYWSLVAASNDNSAAGSWPPRLLPGGHLWANLQQAYSQANFGLALLNSIIVATVVTVSVVLTSTLAGFAFAKLRFRGGNALLGLLLVTMMVPAQLGIIPLYIMMSQWLGWTGHLQAVIVPAATSAFGVFLMRQYLSEALPDALLEAGRMDGCSTHRLYWHVVLPAARPVAAVLALFTFMNAWNDFFWPLLALGQSNPTAQVALSTLAGGYYMDYSLVLAGTLISTAPVLLVFAVLGKQIIGGIMQGAVKA</sequence>
<evidence type="ECO:0000256" key="7">
    <source>
        <dbReference type="RuleBase" id="RU363032"/>
    </source>
</evidence>
<dbReference type="InterPro" id="IPR000515">
    <property type="entry name" value="MetI-like"/>
</dbReference>
<organism evidence="9 10">
    <name type="scientific">Dactylosporangium roseum</name>
    <dbReference type="NCBI Taxonomy" id="47989"/>
    <lineage>
        <taxon>Bacteria</taxon>
        <taxon>Bacillati</taxon>
        <taxon>Actinomycetota</taxon>
        <taxon>Actinomycetes</taxon>
        <taxon>Micromonosporales</taxon>
        <taxon>Micromonosporaceae</taxon>
        <taxon>Dactylosporangium</taxon>
    </lineage>
</organism>
<evidence type="ECO:0000313" key="10">
    <source>
        <dbReference type="Proteomes" id="UP001058271"/>
    </source>
</evidence>
<dbReference type="PANTHER" id="PTHR43744">
    <property type="entry name" value="ABC TRANSPORTER PERMEASE PROTEIN MG189-RELATED-RELATED"/>
    <property type="match status" value="1"/>
</dbReference>
<feature type="transmembrane region" description="Helical" evidence="7">
    <location>
        <begin position="99"/>
        <end position="120"/>
    </location>
</feature>
<evidence type="ECO:0000256" key="6">
    <source>
        <dbReference type="ARBA" id="ARBA00023136"/>
    </source>
</evidence>
<feature type="domain" description="ABC transmembrane type-1" evidence="8">
    <location>
        <begin position="95"/>
        <end position="285"/>
    </location>
</feature>
<keyword evidence="3" id="KW-1003">Cell membrane</keyword>
<proteinExistence type="inferred from homology"/>
<keyword evidence="2 7" id="KW-0813">Transport</keyword>
<feature type="transmembrane region" description="Helical" evidence="7">
    <location>
        <begin position="37"/>
        <end position="55"/>
    </location>
</feature>
<dbReference type="CDD" id="cd06261">
    <property type="entry name" value="TM_PBP2"/>
    <property type="match status" value="1"/>
</dbReference>
<keyword evidence="10" id="KW-1185">Reference proteome</keyword>
<dbReference type="PANTHER" id="PTHR43744:SF12">
    <property type="entry name" value="ABC TRANSPORTER PERMEASE PROTEIN MG189-RELATED"/>
    <property type="match status" value="1"/>
</dbReference>
<reference evidence="9" key="1">
    <citation type="submission" date="2021-04" db="EMBL/GenBank/DDBJ databases">
        <title>Biosynthetic gene clusters of Dactylosporangioum roseum.</title>
        <authorList>
            <person name="Hartkoorn R.C."/>
            <person name="Beaudoing E."/>
            <person name="Hot D."/>
            <person name="Moureu S."/>
        </authorList>
    </citation>
    <scope>NUCLEOTIDE SEQUENCE</scope>
    <source>
        <strain evidence="9">NRRL B-16295</strain>
    </source>
</reference>